<dbReference type="Proteomes" id="UP000324897">
    <property type="component" value="Chromosome 4"/>
</dbReference>
<feature type="region of interest" description="Disordered" evidence="1">
    <location>
        <begin position="1"/>
        <end position="28"/>
    </location>
</feature>
<keyword evidence="3" id="KW-1185">Reference proteome</keyword>
<organism evidence="2 3">
    <name type="scientific">Eragrostis curvula</name>
    <name type="common">weeping love grass</name>
    <dbReference type="NCBI Taxonomy" id="38414"/>
    <lineage>
        <taxon>Eukaryota</taxon>
        <taxon>Viridiplantae</taxon>
        <taxon>Streptophyta</taxon>
        <taxon>Embryophyta</taxon>
        <taxon>Tracheophyta</taxon>
        <taxon>Spermatophyta</taxon>
        <taxon>Magnoliopsida</taxon>
        <taxon>Liliopsida</taxon>
        <taxon>Poales</taxon>
        <taxon>Poaceae</taxon>
        <taxon>PACMAD clade</taxon>
        <taxon>Chloridoideae</taxon>
        <taxon>Eragrostideae</taxon>
        <taxon>Eragrostidinae</taxon>
        <taxon>Eragrostis</taxon>
    </lineage>
</organism>
<feature type="compositionally biased region" description="Acidic residues" evidence="1">
    <location>
        <begin position="1"/>
        <end position="12"/>
    </location>
</feature>
<evidence type="ECO:0000256" key="1">
    <source>
        <dbReference type="SAM" id="MobiDB-lite"/>
    </source>
</evidence>
<accession>A0A5J9VPN6</accession>
<dbReference type="Gramene" id="TVU37476">
    <property type="protein sequence ID" value="TVU37476"/>
    <property type="gene ID" value="EJB05_10792"/>
</dbReference>
<protein>
    <submittedName>
        <fullName evidence="2">Uncharacterized protein</fullName>
    </submittedName>
</protein>
<dbReference type="EMBL" id="RWGY01000007">
    <property type="protein sequence ID" value="TVU37476.1"/>
    <property type="molecule type" value="Genomic_DNA"/>
</dbReference>
<comment type="caution">
    <text evidence="2">The sequence shown here is derived from an EMBL/GenBank/DDBJ whole genome shotgun (WGS) entry which is preliminary data.</text>
</comment>
<reference evidence="2 3" key="1">
    <citation type="journal article" date="2019" name="Sci. Rep.">
        <title>A high-quality genome of Eragrostis curvula grass provides insights into Poaceae evolution and supports new strategies to enhance forage quality.</title>
        <authorList>
            <person name="Carballo J."/>
            <person name="Santos B.A.C.M."/>
            <person name="Zappacosta D."/>
            <person name="Garbus I."/>
            <person name="Selva J.P."/>
            <person name="Gallo C.A."/>
            <person name="Diaz A."/>
            <person name="Albertini E."/>
            <person name="Caccamo M."/>
            <person name="Echenique V."/>
        </authorList>
    </citation>
    <scope>NUCLEOTIDE SEQUENCE [LARGE SCALE GENOMIC DNA]</scope>
    <source>
        <strain evidence="3">cv. Victoria</strain>
        <tissue evidence="2">Leaf</tissue>
    </source>
</reference>
<dbReference type="AlphaFoldDB" id="A0A5J9VPN6"/>
<sequence>MVLETDADPELDVDSRSSSRRSNRDELEKQSGCILHELWRGPGDVGKVLWMRRRSARTSKTNWKPKSSRLRVSFGLYEQSSLKRSPRSYTDSVLNVLHMDRKII</sequence>
<feature type="non-terminal residue" evidence="2">
    <location>
        <position position="1"/>
    </location>
</feature>
<evidence type="ECO:0000313" key="2">
    <source>
        <dbReference type="EMBL" id="TVU37476.1"/>
    </source>
</evidence>
<gene>
    <name evidence="2" type="ORF">EJB05_10792</name>
</gene>
<proteinExistence type="predicted"/>
<evidence type="ECO:0000313" key="3">
    <source>
        <dbReference type="Proteomes" id="UP000324897"/>
    </source>
</evidence>
<feature type="compositionally biased region" description="Basic and acidic residues" evidence="1">
    <location>
        <begin position="13"/>
        <end position="28"/>
    </location>
</feature>
<name>A0A5J9VPN6_9POAL</name>